<keyword evidence="1" id="KW-0812">Transmembrane</keyword>
<feature type="transmembrane region" description="Helical" evidence="1">
    <location>
        <begin position="102"/>
        <end position="123"/>
    </location>
</feature>
<evidence type="ECO:0000313" key="7">
    <source>
        <dbReference type="Proteomes" id="UP000326865"/>
    </source>
</evidence>
<accession>A0A5N5UJL8</accession>
<keyword evidence="1" id="KW-0472">Membrane</keyword>
<dbReference type="EMBL" id="QMDY01000003">
    <property type="protein sequence ID" value="KAB7518661.1"/>
    <property type="molecule type" value="Genomic_DNA"/>
</dbReference>
<sequence>MLTSTRLYGAAIALASGLYSLFAMDGVMASTADTVMVVVGAVAVVHGVVLLTPVADRLGNASGPLMVGYALVMLVNQAVAMGGGSSTDMRMGMDGSQMGEMMALDAGMVALAALMLVSGLIMLQADETGM</sequence>
<dbReference type="Proteomes" id="UP000326865">
    <property type="component" value="Unassembled WGS sequence"/>
</dbReference>
<name>A0A5N5U782_9EURY</name>
<comment type="caution">
    <text evidence="3">The sequence shown here is derived from an EMBL/GenBank/DDBJ whole genome shotgun (WGS) entry which is preliminary data.</text>
</comment>
<dbReference type="Proteomes" id="UP000326207">
    <property type="component" value="Unassembled WGS sequence"/>
</dbReference>
<proteinExistence type="predicted"/>
<dbReference type="EMBL" id="QJOW01000004">
    <property type="protein sequence ID" value="KAB7514424.1"/>
    <property type="molecule type" value="Genomic_DNA"/>
</dbReference>
<dbReference type="OrthoDB" id="242613at2157"/>
<evidence type="ECO:0000313" key="3">
    <source>
        <dbReference type="EMBL" id="KAB7514424.1"/>
    </source>
</evidence>
<evidence type="ECO:0000313" key="5">
    <source>
        <dbReference type="Proteomes" id="UP000326207"/>
    </source>
</evidence>
<evidence type="ECO:0000313" key="4">
    <source>
        <dbReference type="EMBL" id="KAB7518661.1"/>
    </source>
</evidence>
<evidence type="ECO:0000313" key="2">
    <source>
        <dbReference type="EMBL" id="KAB7514026.1"/>
    </source>
</evidence>
<feature type="transmembrane region" description="Helical" evidence="1">
    <location>
        <begin position="61"/>
        <end position="81"/>
    </location>
</feature>
<dbReference type="Proteomes" id="UP000326302">
    <property type="component" value="Unassembled WGS sequence"/>
</dbReference>
<dbReference type="AlphaFoldDB" id="A0A5N5U782"/>
<dbReference type="RefSeq" id="WP_152120752.1">
    <property type="nucleotide sequence ID" value="NZ_QJOW01000004.1"/>
</dbReference>
<gene>
    <name evidence="2" type="ORF">DM867_09625</name>
    <name evidence="3" type="ORF">DMP03_11260</name>
    <name evidence="4" type="ORF">DP108_05650</name>
</gene>
<reference evidence="5 6" key="1">
    <citation type="submission" date="2019-10" db="EMBL/GenBank/DDBJ databases">
        <title>Unraveling microbial dark matter from salterns through culturing: the case of the genus Halosegnis.</title>
        <authorList>
            <person name="Duran-Viseras A."/>
            <person name="Andrei A.-S."/>
            <person name="Vera-Gargallo B."/>
            <person name="Ghai R."/>
            <person name="Sanchez-Porro C."/>
            <person name="Ventosa A."/>
        </authorList>
    </citation>
    <scope>NUCLEOTIDE SEQUENCE [LARGE SCALE GENOMIC DNA]</scope>
    <source>
        <strain evidence="3 6">F17-44</strain>
        <strain evidence="2 7">F18-79</strain>
        <strain evidence="4 5">F19-13</strain>
    </source>
</reference>
<evidence type="ECO:0000256" key="1">
    <source>
        <dbReference type="SAM" id="Phobius"/>
    </source>
</evidence>
<feature type="transmembrane region" description="Helical" evidence="1">
    <location>
        <begin position="6"/>
        <end position="23"/>
    </location>
</feature>
<dbReference type="EMBL" id="QKKZ01000003">
    <property type="protein sequence ID" value="KAB7514026.1"/>
    <property type="molecule type" value="Genomic_DNA"/>
</dbReference>
<accession>A0A5N5U5W0</accession>
<keyword evidence="7" id="KW-1185">Reference proteome</keyword>
<evidence type="ECO:0000313" key="6">
    <source>
        <dbReference type="Proteomes" id="UP000326302"/>
    </source>
</evidence>
<accession>A0A5N5U782</accession>
<protein>
    <submittedName>
        <fullName evidence="3">Uncharacterized protein</fullName>
    </submittedName>
</protein>
<organism evidence="3 6">
    <name type="scientific">Halosegnis rubeus</name>
    <dbReference type="NCBI Taxonomy" id="2212850"/>
    <lineage>
        <taxon>Archaea</taxon>
        <taxon>Methanobacteriati</taxon>
        <taxon>Methanobacteriota</taxon>
        <taxon>Stenosarchaea group</taxon>
        <taxon>Halobacteria</taxon>
        <taxon>Halobacteriales</taxon>
        <taxon>Natronomonadaceae</taxon>
        <taxon>Halosegnis</taxon>
    </lineage>
</organism>
<keyword evidence="1" id="KW-1133">Transmembrane helix</keyword>
<feature type="transmembrane region" description="Helical" evidence="1">
    <location>
        <begin position="35"/>
        <end position="55"/>
    </location>
</feature>